<gene>
    <name evidence="1" type="ORF">PGLA1383_LOCUS35513</name>
</gene>
<keyword evidence="2" id="KW-1185">Reference proteome</keyword>
<dbReference type="InterPro" id="IPR036561">
    <property type="entry name" value="MAM33_sf"/>
</dbReference>
<protein>
    <submittedName>
        <fullName evidence="1">Uncharacterized protein</fullName>
    </submittedName>
</protein>
<comment type="caution">
    <text evidence="1">The sequence shown here is derived from an EMBL/GenBank/DDBJ whole genome shotgun (WGS) entry which is preliminary data.</text>
</comment>
<name>A0A813FVC4_POLGL</name>
<sequence>MAAVGASLRAVQQAVRSPSLRLASRPAFAVRRGFAPFAPLASRSFASEVIAKVSKVLESELKHEEDQYEQSKEIKAFLSKSPFKLVDTDGNVNMALEREMGDKGVEWLGGSSMWVLHGWMKQLPEACAAECVTLLCGDSFMSLIVRWRWCSCLLGLLCLLDCSSPVTADAIQAAINLRQPLAASTNLLKGNISLRLVLRQGELAEDLASKACDHLQTAGSGGGCSVSERDDLVKSLQRLTAKFDENNVGGKVMHQLHFGWELLLKHRSENEARLQFAHLVKAFPASGFLFQELAAFYALTAATGGFSSSDLEPIVFAPDLTWAHRTAPELENDLVEALEGWESYAAVRFRLPRRPLEEEEPELLAAGMPAHGFAPSGERRPDDGTATFLGLTHHHRLRHDLEVIRLLRGHGLLPEDIAAVAEETLSSVLETAERTSEGLLRPTEEQWRKLYSFHNRRLYVHPSPRLLGPAVNAEAQVAVVHSGTASESRAGSSLAGGGVLVLDNVLTAEALAGLRDFAELSTVWYQERPSYLGASLSSGFATPLLAQIAQELRAMMPELLCDLPLSSVWAFKFDDELQTGINVHADAAAVNVNLWITPDEENSDSLTGGLTIFDAAVDPHGSHSFNDYNSVAGSALGDLLRESEHRNVTVLYRQNRAVVFDSSRLHASQPLAFHKGRGVRSRRINVTFLFGPRGAYCPLRREVQLVRKLPLEAAEEQPVTFAAYLDPWQ</sequence>
<dbReference type="AlphaFoldDB" id="A0A813FVC4"/>
<proteinExistence type="predicted"/>
<dbReference type="Gene3D" id="3.10.280.10">
    <property type="entry name" value="Mitochondrial glycoprotein"/>
    <property type="match status" value="1"/>
</dbReference>
<organism evidence="1 2">
    <name type="scientific">Polarella glacialis</name>
    <name type="common">Dinoflagellate</name>
    <dbReference type="NCBI Taxonomy" id="89957"/>
    <lineage>
        <taxon>Eukaryota</taxon>
        <taxon>Sar</taxon>
        <taxon>Alveolata</taxon>
        <taxon>Dinophyceae</taxon>
        <taxon>Suessiales</taxon>
        <taxon>Suessiaceae</taxon>
        <taxon>Polarella</taxon>
    </lineage>
</organism>
<dbReference type="Proteomes" id="UP000654075">
    <property type="component" value="Unassembled WGS sequence"/>
</dbReference>
<evidence type="ECO:0000313" key="1">
    <source>
        <dbReference type="EMBL" id="CAE8617856.1"/>
    </source>
</evidence>
<evidence type="ECO:0000313" key="2">
    <source>
        <dbReference type="Proteomes" id="UP000654075"/>
    </source>
</evidence>
<accession>A0A813FVC4</accession>
<dbReference type="Pfam" id="PF02330">
    <property type="entry name" value="MAM33"/>
    <property type="match status" value="1"/>
</dbReference>
<dbReference type="InterPro" id="IPR003428">
    <property type="entry name" value="MAM33"/>
</dbReference>
<reference evidence="1" key="1">
    <citation type="submission" date="2021-02" db="EMBL/GenBank/DDBJ databases">
        <authorList>
            <person name="Dougan E. K."/>
            <person name="Rhodes N."/>
            <person name="Thang M."/>
            <person name="Chan C."/>
        </authorList>
    </citation>
    <scope>NUCLEOTIDE SEQUENCE</scope>
</reference>
<dbReference type="GO" id="GO:0005759">
    <property type="term" value="C:mitochondrial matrix"/>
    <property type="evidence" value="ECO:0007669"/>
    <property type="project" value="InterPro"/>
</dbReference>
<dbReference type="EMBL" id="CAJNNV010026303">
    <property type="protein sequence ID" value="CAE8617856.1"/>
    <property type="molecule type" value="Genomic_DNA"/>
</dbReference>
<dbReference type="OrthoDB" id="191389at2759"/>